<evidence type="ECO:0008006" key="4">
    <source>
        <dbReference type="Google" id="ProtNLM"/>
    </source>
</evidence>
<evidence type="ECO:0000313" key="3">
    <source>
        <dbReference type="Proteomes" id="UP000326287"/>
    </source>
</evidence>
<dbReference type="Proteomes" id="UP000326287">
    <property type="component" value="Chromosome"/>
</dbReference>
<feature type="transmembrane region" description="Helical" evidence="1">
    <location>
        <begin position="40"/>
        <end position="63"/>
    </location>
</feature>
<feature type="transmembrane region" description="Helical" evidence="1">
    <location>
        <begin position="69"/>
        <end position="88"/>
    </location>
</feature>
<dbReference type="EMBL" id="CP036422">
    <property type="protein sequence ID" value="QFU76912.1"/>
    <property type="molecule type" value="Genomic_DNA"/>
</dbReference>
<evidence type="ECO:0000313" key="2">
    <source>
        <dbReference type="EMBL" id="QFU76912.1"/>
    </source>
</evidence>
<organism evidence="2 3">
    <name type="scientific">Halioglobus maricola</name>
    <dbReference type="NCBI Taxonomy" id="2601894"/>
    <lineage>
        <taxon>Bacteria</taxon>
        <taxon>Pseudomonadati</taxon>
        <taxon>Pseudomonadota</taxon>
        <taxon>Gammaproteobacteria</taxon>
        <taxon>Cellvibrionales</taxon>
        <taxon>Halieaceae</taxon>
        <taxon>Halioglobus</taxon>
    </lineage>
</organism>
<dbReference type="AlphaFoldDB" id="A0A5P9NMD6"/>
<reference evidence="2 3" key="1">
    <citation type="submission" date="2019-02" db="EMBL/GenBank/DDBJ databases">
        <authorList>
            <person name="Li S.-H."/>
        </authorList>
    </citation>
    <scope>NUCLEOTIDE SEQUENCE [LARGE SCALE GENOMIC DNA]</scope>
    <source>
        <strain evidence="2 3">IMCC14385</strain>
    </source>
</reference>
<dbReference type="InterPro" id="IPR004676">
    <property type="entry name" value="Cd-R_transporter"/>
</dbReference>
<dbReference type="Pfam" id="PF03596">
    <property type="entry name" value="Cad"/>
    <property type="match status" value="1"/>
</dbReference>
<evidence type="ECO:0000256" key="1">
    <source>
        <dbReference type="SAM" id="Phobius"/>
    </source>
</evidence>
<proteinExistence type="predicted"/>
<keyword evidence="1" id="KW-0472">Membrane</keyword>
<dbReference type="OrthoDB" id="7708983at2"/>
<accession>A0A5P9NMD6</accession>
<feature type="transmembrane region" description="Helical" evidence="1">
    <location>
        <begin position="144"/>
        <end position="165"/>
    </location>
</feature>
<name>A0A5P9NMD6_9GAMM</name>
<protein>
    <recommendedName>
        <fullName evidence="4">Cadmium transporter</fullName>
    </recommendedName>
</protein>
<keyword evidence="3" id="KW-1185">Reference proteome</keyword>
<feature type="transmembrane region" description="Helical" evidence="1">
    <location>
        <begin position="177"/>
        <end position="195"/>
    </location>
</feature>
<feature type="transmembrane region" description="Helical" evidence="1">
    <location>
        <begin position="109"/>
        <end position="132"/>
    </location>
</feature>
<dbReference type="RefSeq" id="WP_153240054.1">
    <property type="nucleotide sequence ID" value="NZ_CP036422.1"/>
</dbReference>
<sequence length="202" mass="21080">MSYSGELSLIGLAASSFVATNTDNLLLLVLLQGAFPRKKFAVLLGFLSAVLLVVLVSLLGIAVGRVLDAGLVGYFGLVPIGLGLHMLYSGSKRPSVEGAESGEAMIAPGAGPLIATLVLMLANSTDSLLVLMPLLADTNPAGELTLITSYLLCAVLWSGLAWKIGQQRSLAVTVERWGVKVVPWIVIAVGLYIFLDTATDGL</sequence>
<dbReference type="KEGG" id="halc:EY643_15330"/>
<keyword evidence="1" id="KW-0812">Transmembrane</keyword>
<gene>
    <name evidence="2" type="ORF">EY643_15330</name>
</gene>
<feature type="transmembrane region" description="Helical" evidence="1">
    <location>
        <begin position="12"/>
        <end position="31"/>
    </location>
</feature>
<keyword evidence="1" id="KW-1133">Transmembrane helix</keyword>